<name>A0A061AMD8_CYBFA</name>
<feature type="binding site" evidence="2">
    <location>
        <position position="206"/>
    </location>
    <ligand>
        <name>a divalent metal cation</name>
        <dbReference type="ChEBI" id="CHEBI:60240"/>
        <label>1</label>
    </ligand>
</feature>
<proteinExistence type="inferred from homology"/>
<dbReference type="SUPFAM" id="SSF102705">
    <property type="entry name" value="NIF3 (NGG1p interacting factor 3)-like"/>
    <property type="match status" value="1"/>
</dbReference>
<dbReference type="VEuPathDB" id="FungiDB:BON22_0100"/>
<dbReference type="InterPro" id="IPR002678">
    <property type="entry name" value="DUF34/NIF3"/>
</dbReference>
<dbReference type="FunFam" id="3.40.1390.30:FF:000001">
    <property type="entry name" value="GTP cyclohydrolase 1 type 2"/>
    <property type="match status" value="1"/>
</dbReference>
<sequence>MSIKRVTSALQKLYPLHLAESWDNRVVDEAISQKVNLIVAYHPFIFKGIKSITSSNPQHVSLLRLIQAGISVYSPHTAVDSVIGGVNDWIVKGCVEEGNIESSVVISKSKTDDESGVGRVVNLKEGVKLMDVVTSLKKHLGVKDLLVASDSLDKADIKSFAVCAGSGSGVFAELRQDVDLYVTGEMSHHEALMFKEKGKALICANHSNTERGYLSEMKVKLERELSGEDSAEVIISKEDADPFTFV</sequence>
<evidence type="ECO:0000313" key="3">
    <source>
        <dbReference type="EMBL" id="CDR38774.1"/>
    </source>
</evidence>
<dbReference type="GO" id="GO:0046872">
    <property type="term" value="F:metal ion binding"/>
    <property type="evidence" value="ECO:0007669"/>
    <property type="project" value="UniProtKB-KW"/>
</dbReference>
<evidence type="ECO:0000256" key="1">
    <source>
        <dbReference type="ARBA" id="ARBA00006964"/>
    </source>
</evidence>
<dbReference type="PANTHER" id="PTHR13799:SF13">
    <property type="entry name" value="NIF3-LIKE PROTEIN 1"/>
    <property type="match status" value="1"/>
</dbReference>
<gene>
    <name evidence="3" type="ORF">CYFA0S_02e05534g</name>
</gene>
<dbReference type="InterPro" id="IPR036069">
    <property type="entry name" value="DUF34/NIF3_sf"/>
</dbReference>
<keyword evidence="2" id="KW-0479">Metal-binding</keyword>
<comment type="similarity">
    <text evidence="1">Belongs to the GTP cyclohydrolase I type 2/NIF3 family.</text>
</comment>
<dbReference type="NCBIfam" id="TIGR00486">
    <property type="entry name" value="YbgI_SA1388"/>
    <property type="match status" value="1"/>
</dbReference>
<reference evidence="3" key="1">
    <citation type="journal article" date="2014" name="Genome Announc.">
        <title>Genome sequence of the yeast Cyberlindnera fabianii (Hansenula fabianii).</title>
        <authorList>
            <person name="Freel K.C."/>
            <person name="Sarilar V."/>
            <person name="Neuveglise C."/>
            <person name="Devillers H."/>
            <person name="Friedrich A."/>
            <person name="Schacherer J."/>
        </authorList>
    </citation>
    <scope>NUCLEOTIDE SEQUENCE</scope>
    <source>
        <strain evidence="3">YJS4271</strain>
    </source>
</reference>
<organism evidence="3">
    <name type="scientific">Cyberlindnera fabianii</name>
    <name type="common">Yeast</name>
    <name type="synonym">Hansenula fabianii</name>
    <dbReference type="NCBI Taxonomy" id="36022"/>
    <lineage>
        <taxon>Eukaryota</taxon>
        <taxon>Fungi</taxon>
        <taxon>Dikarya</taxon>
        <taxon>Ascomycota</taxon>
        <taxon>Saccharomycotina</taxon>
        <taxon>Saccharomycetes</taxon>
        <taxon>Phaffomycetales</taxon>
        <taxon>Phaffomycetaceae</taxon>
        <taxon>Cyberlindnera</taxon>
    </lineage>
</organism>
<dbReference type="PANTHER" id="PTHR13799">
    <property type="entry name" value="NGG1 INTERACTING FACTOR 3"/>
    <property type="match status" value="1"/>
</dbReference>
<dbReference type="OrthoDB" id="3345469at2759"/>
<protein>
    <submittedName>
        <fullName evidence="3">CYFA0S02e05534g1_1</fullName>
    </submittedName>
</protein>
<evidence type="ECO:0000256" key="2">
    <source>
        <dbReference type="PIRSR" id="PIRSR602678-1"/>
    </source>
</evidence>
<dbReference type="EMBL" id="LK052887">
    <property type="protein sequence ID" value="CDR38774.1"/>
    <property type="molecule type" value="Genomic_DNA"/>
</dbReference>
<accession>A0A061AMD8</accession>
<dbReference type="Pfam" id="PF01784">
    <property type="entry name" value="DUF34_NIF3"/>
    <property type="match status" value="1"/>
</dbReference>
<dbReference type="Gene3D" id="3.40.1390.30">
    <property type="entry name" value="NIF3 (NGG1p interacting factor 3)-like"/>
    <property type="match status" value="2"/>
</dbReference>
<dbReference type="AlphaFoldDB" id="A0A061AMD8"/>
<feature type="binding site" evidence="2">
    <location>
        <position position="42"/>
    </location>
    <ligand>
        <name>a divalent metal cation</name>
        <dbReference type="ChEBI" id="CHEBI:60240"/>
        <label>1</label>
    </ligand>
</feature>
<dbReference type="GO" id="GO:0005739">
    <property type="term" value="C:mitochondrion"/>
    <property type="evidence" value="ECO:0007669"/>
    <property type="project" value="TreeGrafter"/>
</dbReference>
<feature type="binding site" evidence="2">
    <location>
        <position position="210"/>
    </location>
    <ligand>
        <name>a divalent metal cation</name>
        <dbReference type="ChEBI" id="CHEBI:60240"/>
        <label>1</label>
    </ligand>
</feature>
<feature type="binding site" evidence="2">
    <location>
        <position position="80"/>
    </location>
    <ligand>
        <name>a divalent metal cation</name>
        <dbReference type="ChEBI" id="CHEBI:60240"/>
        <label>1</label>
    </ligand>
</feature>
<dbReference type="PhylomeDB" id="A0A061AMD8"/>